<name>A0A9D4K693_DREPO</name>
<dbReference type="GO" id="GO:0008270">
    <property type="term" value="F:zinc ion binding"/>
    <property type="evidence" value="ECO:0007669"/>
    <property type="project" value="UniProtKB-KW"/>
</dbReference>
<evidence type="ECO:0000313" key="6">
    <source>
        <dbReference type="Proteomes" id="UP000828390"/>
    </source>
</evidence>
<dbReference type="Gene3D" id="3.30.40.10">
    <property type="entry name" value="Zinc/RING finger domain, C3HC4 (zinc finger)"/>
    <property type="match status" value="1"/>
</dbReference>
<feature type="domain" description="RING-type" evidence="4">
    <location>
        <begin position="18"/>
        <end position="51"/>
    </location>
</feature>
<feature type="non-terminal residue" evidence="5">
    <location>
        <position position="1"/>
    </location>
</feature>
<dbReference type="InterPro" id="IPR013083">
    <property type="entry name" value="Znf_RING/FYVE/PHD"/>
</dbReference>
<keyword evidence="1 3" id="KW-0479">Metal-binding</keyword>
<organism evidence="5 6">
    <name type="scientific">Dreissena polymorpha</name>
    <name type="common">Zebra mussel</name>
    <name type="synonym">Mytilus polymorpha</name>
    <dbReference type="NCBI Taxonomy" id="45954"/>
    <lineage>
        <taxon>Eukaryota</taxon>
        <taxon>Metazoa</taxon>
        <taxon>Spiralia</taxon>
        <taxon>Lophotrochozoa</taxon>
        <taxon>Mollusca</taxon>
        <taxon>Bivalvia</taxon>
        <taxon>Autobranchia</taxon>
        <taxon>Heteroconchia</taxon>
        <taxon>Euheterodonta</taxon>
        <taxon>Imparidentia</taxon>
        <taxon>Neoheterodontei</taxon>
        <taxon>Myida</taxon>
        <taxon>Dreissenoidea</taxon>
        <taxon>Dreissenidae</taxon>
        <taxon>Dreissena</taxon>
    </lineage>
</organism>
<dbReference type="AlphaFoldDB" id="A0A9D4K693"/>
<protein>
    <recommendedName>
        <fullName evidence="4">RING-type domain-containing protein</fullName>
    </recommendedName>
</protein>
<evidence type="ECO:0000256" key="3">
    <source>
        <dbReference type="PROSITE-ProRule" id="PRU00175"/>
    </source>
</evidence>
<proteinExistence type="predicted"/>
<evidence type="ECO:0000313" key="5">
    <source>
        <dbReference type="EMBL" id="KAH3833696.1"/>
    </source>
</evidence>
<dbReference type="Proteomes" id="UP000828390">
    <property type="component" value="Unassembled WGS sequence"/>
</dbReference>
<evidence type="ECO:0000259" key="4">
    <source>
        <dbReference type="PROSITE" id="PS50089"/>
    </source>
</evidence>
<keyword evidence="2" id="KW-0862">Zinc</keyword>
<gene>
    <name evidence="5" type="ORF">DPMN_107008</name>
</gene>
<dbReference type="Pfam" id="PF13920">
    <property type="entry name" value="zf-C3HC4_3"/>
    <property type="match status" value="1"/>
</dbReference>
<comment type="caution">
    <text evidence="5">The sequence shown here is derived from an EMBL/GenBank/DDBJ whole genome shotgun (WGS) entry which is preliminary data.</text>
</comment>
<reference evidence="5" key="2">
    <citation type="submission" date="2020-11" db="EMBL/GenBank/DDBJ databases">
        <authorList>
            <person name="McCartney M.A."/>
            <person name="Auch B."/>
            <person name="Kono T."/>
            <person name="Mallez S."/>
            <person name="Becker A."/>
            <person name="Gohl D.M."/>
            <person name="Silverstein K.A.T."/>
            <person name="Koren S."/>
            <person name="Bechman K.B."/>
            <person name="Herman A."/>
            <person name="Abrahante J.E."/>
            <person name="Garbe J."/>
        </authorList>
    </citation>
    <scope>NUCLEOTIDE SEQUENCE</scope>
    <source>
        <strain evidence="5">Duluth1</strain>
        <tissue evidence="5">Whole animal</tissue>
    </source>
</reference>
<evidence type="ECO:0000256" key="1">
    <source>
        <dbReference type="ARBA" id="ARBA00022771"/>
    </source>
</evidence>
<accession>A0A9D4K693</accession>
<reference evidence="5" key="1">
    <citation type="journal article" date="2019" name="bioRxiv">
        <title>The Genome of the Zebra Mussel, Dreissena polymorpha: A Resource for Invasive Species Research.</title>
        <authorList>
            <person name="McCartney M.A."/>
            <person name="Auch B."/>
            <person name="Kono T."/>
            <person name="Mallez S."/>
            <person name="Zhang Y."/>
            <person name="Obille A."/>
            <person name="Becker A."/>
            <person name="Abrahante J.E."/>
            <person name="Garbe J."/>
            <person name="Badalamenti J.P."/>
            <person name="Herman A."/>
            <person name="Mangelson H."/>
            <person name="Liachko I."/>
            <person name="Sullivan S."/>
            <person name="Sone E.D."/>
            <person name="Koren S."/>
            <person name="Silverstein K.A.T."/>
            <person name="Beckman K.B."/>
            <person name="Gohl D.M."/>
        </authorList>
    </citation>
    <scope>NUCLEOTIDE SEQUENCE</scope>
    <source>
        <strain evidence="5">Duluth1</strain>
        <tissue evidence="5">Whole animal</tissue>
    </source>
</reference>
<evidence type="ECO:0000256" key="2">
    <source>
        <dbReference type="ARBA" id="ARBA00022833"/>
    </source>
</evidence>
<dbReference type="InterPro" id="IPR001841">
    <property type="entry name" value="Znf_RING"/>
</dbReference>
<keyword evidence="1 3" id="KW-0863">Zinc-finger</keyword>
<dbReference type="EMBL" id="JAIWYP010000004">
    <property type="protein sequence ID" value="KAH3833696.1"/>
    <property type="molecule type" value="Genomic_DNA"/>
</dbReference>
<keyword evidence="6" id="KW-1185">Reference proteome</keyword>
<sequence length="62" mass="7146">RNIQRENASLRQLVLSRICLSRERRVVFQPCGHLGICEICLPKTRVCPACELRVASRVVLER</sequence>
<dbReference type="SUPFAM" id="SSF57850">
    <property type="entry name" value="RING/U-box"/>
    <property type="match status" value="1"/>
</dbReference>
<dbReference type="PROSITE" id="PS50089">
    <property type="entry name" value="ZF_RING_2"/>
    <property type="match status" value="1"/>
</dbReference>